<gene>
    <name evidence="5" type="ORF">Heshes_04940</name>
    <name evidence="6" type="ORF">SAMN04489725_10178</name>
</gene>
<keyword evidence="7" id="KW-1185">Reference proteome</keyword>
<dbReference type="Proteomes" id="UP000182589">
    <property type="component" value="Unassembled WGS sequence"/>
</dbReference>
<evidence type="ECO:0000256" key="1">
    <source>
        <dbReference type="ARBA" id="ARBA00004496"/>
    </source>
</evidence>
<evidence type="ECO:0000256" key="2">
    <source>
        <dbReference type="ARBA" id="ARBA00022490"/>
    </source>
</evidence>
<evidence type="ECO:0000259" key="4">
    <source>
        <dbReference type="PROSITE" id="PS51350"/>
    </source>
</evidence>
<evidence type="ECO:0000256" key="3">
    <source>
        <dbReference type="ARBA" id="ARBA00022683"/>
    </source>
</evidence>
<dbReference type="PRINTS" id="PR00107">
    <property type="entry name" value="PHOSPHOCPHPR"/>
</dbReference>
<dbReference type="InterPro" id="IPR050399">
    <property type="entry name" value="HPr"/>
</dbReference>
<dbReference type="PROSITE" id="PS00589">
    <property type="entry name" value="PTS_HPR_SER"/>
    <property type="match status" value="1"/>
</dbReference>
<dbReference type="EMBL" id="FNOJ01000001">
    <property type="protein sequence ID" value="SDW02113.1"/>
    <property type="molecule type" value="Genomic_DNA"/>
</dbReference>
<keyword evidence="3" id="KW-0598">Phosphotransferase system</keyword>
<dbReference type="InterPro" id="IPR002114">
    <property type="entry name" value="PTS_HPr_Ser_P_site"/>
</dbReference>
<protein>
    <submittedName>
        <fullName evidence="5 6">Phosphocarrier protein</fullName>
    </submittedName>
</protein>
<dbReference type="GO" id="GO:0005737">
    <property type="term" value="C:cytoplasm"/>
    <property type="evidence" value="ECO:0007669"/>
    <property type="project" value="UniProtKB-SubCell"/>
</dbReference>
<name>A0A1H2Q4Q3_9BACL</name>
<keyword evidence="2" id="KW-0963">Cytoplasm</keyword>
<evidence type="ECO:0000313" key="6">
    <source>
        <dbReference type="EMBL" id="SDW02113.1"/>
    </source>
</evidence>
<dbReference type="RefSeq" id="WP_040289019.1">
    <property type="nucleotide sequence ID" value="NZ_BSRA01000002.1"/>
</dbReference>
<reference evidence="7" key="2">
    <citation type="submission" date="2016-10" db="EMBL/GenBank/DDBJ databases">
        <authorList>
            <person name="Varghese N."/>
        </authorList>
    </citation>
    <scope>NUCLEOTIDE SEQUENCE [LARGE SCALE GENOMIC DNA]</scope>
    <source>
        <strain evidence="7">DSM 12489</strain>
    </source>
</reference>
<dbReference type="PROSITE" id="PS51350">
    <property type="entry name" value="PTS_HPR_DOM"/>
    <property type="match status" value="1"/>
</dbReference>
<dbReference type="Pfam" id="PF00381">
    <property type="entry name" value="PTS-HPr"/>
    <property type="match status" value="1"/>
</dbReference>
<reference evidence="5" key="3">
    <citation type="submission" date="2023-02" db="EMBL/GenBank/DDBJ databases">
        <title>Proposal of a novel subspecies: Alicyclobacillus hesperidum subspecies aegle.</title>
        <authorList>
            <person name="Goto K."/>
            <person name="Fujii T."/>
            <person name="Yasui K."/>
            <person name="Mochida K."/>
            <person name="Kato-Tanaka Y."/>
            <person name="Morohoshi S."/>
            <person name="An S.Y."/>
            <person name="Kasai H."/>
            <person name="Yokota A."/>
        </authorList>
    </citation>
    <scope>NUCLEOTIDE SEQUENCE</scope>
    <source>
        <strain evidence="5">DSM 12766</strain>
    </source>
</reference>
<dbReference type="EMBL" id="BSRA01000002">
    <property type="protein sequence ID" value="GLV12810.1"/>
    <property type="molecule type" value="Genomic_DNA"/>
</dbReference>
<organism evidence="6 7">
    <name type="scientific">Alicyclobacillus hesperidum</name>
    <dbReference type="NCBI Taxonomy" id="89784"/>
    <lineage>
        <taxon>Bacteria</taxon>
        <taxon>Bacillati</taxon>
        <taxon>Bacillota</taxon>
        <taxon>Bacilli</taxon>
        <taxon>Bacillales</taxon>
        <taxon>Alicyclobacillaceae</taxon>
        <taxon>Alicyclobacillus</taxon>
    </lineage>
</organism>
<dbReference type="Proteomes" id="UP001157137">
    <property type="component" value="Unassembled WGS sequence"/>
</dbReference>
<evidence type="ECO:0000313" key="5">
    <source>
        <dbReference type="EMBL" id="GLV12810.1"/>
    </source>
</evidence>
<dbReference type="PANTHER" id="PTHR33705">
    <property type="entry name" value="PHOSPHOCARRIER PROTEIN HPR"/>
    <property type="match status" value="1"/>
</dbReference>
<accession>A0A1H2Q4Q3</accession>
<dbReference type="SUPFAM" id="SSF55594">
    <property type="entry name" value="HPr-like"/>
    <property type="match status" value="1"/>
</dbReference>
<evidence type="ECO:0000313" key="7">
    <source>
        <dbReference type="Proteomes" id="UP000182589"/>
    </source>
</evidence>
<proteinExistence type="predicted"/>
<dbReference type="InterPro" id="IPR000032">
    <property type="entry name" value="HPr-like"/>
</dbReference>
<sequence>MVEKVLTVNLAQGLAARPAAEFVKLASSFASSVRVGKHDQFVDAKSVLGVMSMAIAHGETVTLQAEGSDEAEAVAALADLLGKESL</sequence>
<feature type="domain" description="HPr" evidence="4">
    <location>
        <begin position="1"/>
        <end position="86"/>
    </location>
</feature>
<dbReference type="CDD" id="cd00367">
    <property type="entry name" value="PTS-HPr_like"/>
    <property type="match status" value="1"/>
</dbReference>
<comment type="subcellular location">
    <subcellularLocation>
        <location evidence="1">Cytoplasm</location>
    </subcellularLocation>
</comment>
<dbReference type="GO" id="GO:0009401">
    <property type="term" value="P:phosphoenolpyruvate-dependent sugar phosphotransferase system"/>
    <property type="evidence" value="ECO:0007669"/>
    <property type="project" value="UniProtKB-KW"/>
</dbReference>
<dbReference type="InterPro" id="IPR035895">
    <property type="entry name" value="HPr-like_sf"/>
</dbReference>
<dbReference type="STRING" id="89784.SAMN04489725_10178"/>
<dbReference type="NCBIfam" id="TIGR01003">
    <property type="entry name" value="PTS_HPr_family"/>
    <property type="match status" value="1"/>
</dbReference>
<dbReference type="AlphaFoldDB" id="A0A1H2Q4Q3"/>
<reference evidence="6" key="1">
    <citation type="submission" date="2016-10" db="EMBL/GenBank/DDBJ databases">
        <authorList>
            <person name="de Groot N.N."/>
        </authorList>
    </citation>
    <scope>NUCLEOTIDE SEQUENCE [LARGE SCALE GENOMIC DNA]</scope>
    <source>
        <strain evidence="6">DSM 12489</strain>
    </source>
</reference>
<dbReference type="Gene3D" id="3.30.1340.10">
    <property type="entry name" value="HPr-like"/>
    <property type="match status" value="1"/>
</dbReference>
<dbReference type="PANTHER" id="PTHR33705:SF2">
    <property type="entry name" value="PHOSPHOCARRIER PROTEIN NPR"/>
    <property type="match status" value="1"/>
</dbReference>